<dbReference type="Gene3D" id="4.10.410.60">
    <property type="match status" value="1"/>
</dbReference>
<evidence type="ECO:0000256" key="1">
    <source>
        <dbReference type="ARBA" id="ARBA00006598"/>
    </source>
</evidence>
<keyword evidence="6" id="KW-1185">Reference proteome</keyword>
<keyword evidence="2" id="KW-0689">Ribosomal protein</keyword>
<organism evidence="5 6">
    <name type="scientific">Erythroxylum novogranatense</name>
    <dbReference type="NCBI Taxonomy" id="1862640"/>
    <lineage>
        <taxon>Eukaryota</taxon>
        <taxon>Viridiplantae</taxon>
        <taxon>Streptophyta</taxon>
        <taxon>Embryophyta</taxon>
        <taxon>Tracheophyta</taxon>
        <taxon>Spermatophyta</taxon>
        <taxon>Magnoliopsida</taxon>
        <taxon>eudicotyledons</taxon>
        <taxon>Gunneridae</taxon>
        <taxon>Pentapetalae</taxon>
        <taxon>rosids</taxon>
        <taxon>fabids</taxon>
        <taxon>Malpighiales</taxon>
        <taxon>Erythroxylaceae</taxon>
        <taxon>Erythroxylum</taxon>
    </lineage>
</organism>
<feature type="compositionally biased region" description="Basic residues" evidence="4">
    <location>
        <begin position="137"/>
        <end position="147"/>
    </location>
</feature>
<evidence type="ECO:0000313" key="6">
    <source>
        <dbReference type="Proteomes" id="UP001159364"/>
    </source>
</evidence>
<gene>
    <name evidence="5" type="ORF">K2173_009697</name>
</gene>
<evidence type="ECO:0000313" key="5">
    <source>
        <dbReference type="EMBL" id="KAJ8774266.1"/>
    </source>
</evidence>
<proteinExistence type="inferred from homology"/>
<name>A0AAV8U4N4_9ROSI</name>
<comment type="caution">
    <text evidence="5">The sequence shown here is derived from an EMBL/GenBank/DDBJ whole genome shotgun (WGS) entry which is preliminary data.</text>
</comment>
<evidence type="ECO:0000256" key="4">
    <source>
        <dbReference type="SAM" id="MobiDB-lite"/>
    </source>
</evidence>
<accession>A0AAV8U4N4</accession>
<evidence type="ECO:0000256" key="2">
    <source>
        <dbReference type="ARBA" id="ARBA00022980"/>
    </source>
</evidence>
<dbReference type="Pfam" id="PF01632">
    <property type="entry name" value="Ribosomal_L35p"/>
    <property type="match status" value="1"/>
</dbReference>
<dbReference type="PANTHER" id="PTHR36400">
    <property type="entry name" value="RIBOSOMAL PROTEIN L35"/>
    <property type="match status" value="1"/>
</dbReference>
<dbReference type="SUPFAM" id="SSF143034">
    <property type="entry name" value="L35p-like"/>
    <property type="match status" value="1"/>
</dbReference>
<dbReference type="Proteomes" id="UP001159364">
    <property type="component" value="Linkage Group LG01"/>
</dbReference>
<dbReference type="AlphaFoldDB" id="A0AAV8U4N4"/>
<feature type="region of interest" description="Disordered" evidence="4">
    <location>
        <begin position="129"/>
        <end position="150"/>
    </location>
</feature>
<dbReference type="EMBL" id="JAIWQS010000001">
    <property type="protein sequence ID" value="KAJ8774266.1"/>
    <property type="molecule type" value="Genomic_DNA"/>
</dbReference>
<keyword evidence="3" id="KW-0687">Ribonucleoprotein</keyword>
<evidence type="ECO:0008006" key="7">
    <source>
        <dbReference type="Google" id="ProtNLM"/>
    </source>
</evidence>
<dbReference type="GO" id="GO:1990904">
    <property type="term" value="C:ribonucleoprotein complex"/>
    <property type="evidence" value="ECO:0007669"/>
    <property type="project" value="UniProtKB-KW"/>
</dbReference>
<protein>
    <recommendedName>
        <fullName evidence="7">50S ribosomal protein L35</fullName>
    </recommendedName>
</protein>
<evidence type="ECO:0000256" key="3">
    <source>
        <dbReference type="ARBA" id="ARBA00023274"/>
    </source>
</evidence>
<reference evidence="5 6" key="1">
    <citation type="submission" date="2021-09" db="EMBL/GenBank/DDBJ databases">
        <title>Genomic insights and catalytic innovation underlie evolution of tropane alkaloids biosynthesis.</title>
        <authorList>
            <person name="Wang Y.-J."/>
            <person name="Tian T."/>
            <person name="Huang J.-P."/>
            <person name="Huang S.-X."/>
        </authorList>
    </citation>
    <scope>NUCLEOTIDE SEQUENCE [LARGE SCALE GENOMIC DNA]</scope>
    <source>
        <strain evidence="5">KIB-2018</strain>
        <tissue evidence="5">Leaf</tissue>
    </source>
</reference>
<comment type="similarity">
    <text evidence="1">Belongs to the bacterial ribosomal protein bL35 family.</text>
</comment>
<dbReference type="GO" id="GO:0006412">
    <property type="term" value="P:translation"/>
    <property type="evidence" value="ECO:0007669"/>
    <property type="project" value="InterPro"/>
</dbReference>
<dbReference type="InterPro" id="IPR021137">
    <property type="entry name" value="Ribosomal_bL35-like"/>
</dbReference>
<sequence length="166" mass="19334">MHRLSNQLRALVAQSSQFSNSSHSLRSCLRLLHHQPLRTVAPNVKWSLSNSLLNASTSSLIKSVDFKQFSFPLPLVHVRHVSSRERRKRKKPMTPITSKVKKIKIKSYSSYKLRFRTMNDGSIRRWREGKNHNAHEKSKKSKRRLRRPSTVPTAYAKVMKRLNFCG</sequence>
<dbReference type="InterPro" id="IPR037229">
    <property type="entry name" value="Ribosomal_bL35_sf"/>
</dbReference>
<dbReference type="GO" id="GO:0003735">
    <property type="term" value="F:structural constituent of ribosome"/>
    <property type="evidence" value="ECO:0007669"/>
    <property type="project" value="InterPro"/>
</dbReference>
<dbReference type="GO" id="GO:0005840">
    <property type="term" value="C:ribosome"/>
    <property type="evidence" value="ECO:0007669"/>
    <property type="project" value="UniProtKB-KW"/>
</dbReference>
<dbReference type="PANTHER" id="PTHR36400:SF1">
    <property type="entry name" value="RIBOSOMAL PROTEIN L35"/>
    <property type="match status" value="1"/>
</dbReference>